<evidence type="ECO:0000313" key="5">
    <source>
        <dbReference type="Proteomes" id="UP001595987"/>
    </source>
</evidence>
<dbReference type="PROSITE" id="PS01081">
    <property type="entry name" value="HTH_TETR_1"/>
    <property type="match status" value="1"/>
</dbReference>
<proteinExistence type="predicted"/>
<dbReference type="Pfam" id="PF00440">
    <property type="entry name" value="TetR_N"/>
    <property type="match status" value="1"/>
</dbReference>
<dbReference type="InterPro" id="IPR050624">
    <property type="entry name" value="HTH-type_Tx_Regulator"/>
</dbReference>
<feature type="DNA-binding region" description="H-T-H motif" evidence="2">
    <location>
        <begin position="24"/>
        <end position="43"/>
    </location>
</feature>
<evidence type="ECO:0000259" key="3">
    <source>
        <dbReference type="PROSITE" id="PS50977"/>
    </source>
</evidence>
<dbReference type="PANTHER" id="PTHR43479">
    <property type="entry name" value="ACREF/ENVCD OPERON REPRESSOR-RELATED"/>
    <property type="match status" value="1"/>
</dbReference>
<dbReference type="Proteomes" id="UP001595987">
    <property type="component" value="Unassembled WGS sequence"/>
</dbReference>
<dbReference type="InterPro" id="IPR001647">
    <property type="entry name" value="HTH_TetR"/>
</dbReference>
<dbReference type="PRINTS" id="PR00455">
    <property type="entry name" value="HTHTETR"/>
</dbReference>
<keyword evidence="1 2" id="KW-0238">DNA-binding</keyword>
<dbReference type="Gene3D" id="1.10.357.10">
    <property type="entry name" value="Tetracycline Repressor, domain 2"/>
    <property type="match status" value="1"/>
</dbReference>
<evidence type="ECO:0000313" key="4">
    <source>
        <dbReference type="EMBL" id="MFC4653083.1"/>
    </source>
</evidence>
<dbReference type="InterPro" id="IPR023772">
    <property type="entry name" value="DNA-bd_HTH_TetR-type_CS"/>
</dbReference>
<name>A0ABV9JEE3_9LACT</name>
<dbReference type="InterPro" id="IPR009057">
    <property type="entry name" value="Homeodomain-like_sf"/>
</dbReference>
<dbReference type="RefSeq" id="WP_213536192.1">
    <property type="nucleotide sequence ID" value="NZ_BOVQ01000006.1"/>
</dbReference>
<sequence length="178" mass="20621">MKTKEKILQVAEKLVMVNGFGNVTLSEIAQNVGISAAALYKHFKNKEELWLALAKNYTDKISAKLFPFEVADGATQAQIVHDWLWALCEGKFLALQTEPEMFALYTEFLEDKTVANQEHSRELMASFAQATGIENRKEIRTLFDIFAKVMNPYFVAEWDEDYQEKFERIWMVVKGFYE</sequence>
<dbReference type="PROSITE" id="PS50977">
    <property type="entry name" value="HTH_TETR_2"/>
    <property type="match status" value="1"/>
</dbReference>
<accession>A0ABV9JEE3</accession>
<dbReference type="Pfam" id="PF17935">
    <property type="entry name" value="TetR_C_27"/>
    <property type="match status" value="1"/>
</dbReference>
<dbReference type="EMBL" id="JBHSGD010000008">
    <property type="protein sequence ID" value="MFC4653083.1"/>
    <property type="molecule type" value="Genomic_DNA"/>
</dbReference>
<reference evidence="5" key="1">
    <citation type="journal article" date="2019" name="Int. J. Syst. Evol. Microbiol.">
        <title>The Global Catalogue of Microorganisms (GCM) 10K type strain sequencing project: providing services to taxonomists for standard genome sequencing and annotation.</title>
        <authorList>
            <consortium name="The Broad Institute Genomics Platform"/>
            <consortium name="The Broad Institute Genome Sequencing Center for Infectious Disease"/>
            <person name="Wu L."/>
            <person name="Ma J."/>
        </authorList>
    </citation>
    <scope>NUCLEOTIDE SEQUENCE [LARGE SCALE GENOMIC DNA]</scope>
    <source>
        <strain evidence="5">CCUG 63287</strain>
    </source>
</reference>
<dbReference type="PANTHER" id="PTHR43479:SF11">
    <property type="entry name" value="ACREF_ENVCD OPERON REPRESSOR-RELATED"/>
    <property type="match status" value="1"/>
</dbReference>
<dbReference type="InterPro" id="IPR041478">
    <property type="entry name" value="TetR_C_27"/>
</dbReference>
<feature type="domain" description="HTH tetR-type" evidence="3">
    <location>
        <begin position="1"/>
        <end position="61"/>
    </location>
</feature>
<gene>
    <name evidence="4" type="ORF">ACFO26_09225</name>
</gene>
<keyword evidence="5" id="KW-1185">Reference proteome</keyword>
<evidence type="ECO:0000256" key="2">
    <source>
        <dbReference type="PROSITE-ProRule" id="PRU00335"/>
    </source>
</evidence>
<dbReference type="SUPFAM" id="SSF46689">
    <property type="entry name" value="Homeodomain-like"/>
    <property type="match status" value="1"/>
</dbReference>
<comment type="caution">
    <text evidence="4">The sequence shown here is derived from an EMBL/GenBank/DDBJ whole genome shotgun (WGS) entry which is preliminary data.</text>
</comment>
<protein>
    <submittedName>
        <fullName evidence="4">TetR/AcrR family transcriptional regulator</fullName>
    </submittedName>
</protein>
<evidence type="ECO:0000256" key="1">
    <source>
        <dbReference type="ARBA" id="ARBA00023125"/>
    </source>
</evidence>
<organism evidence="4 5">
    <name type="scientific">Lactococcus nasutitermitis</name>
    <dbReference type="NCBI Taxonomy" id="1652957"/>
    <lineage>
        <taxon>Bacteria</taxon>
        <taxon>Bacillati</taxon>
        <taxon>Bacillota</taxon>
        <taxon>Bacilli</taxon>
        <taxon>Lactobacillales</taxon>
        <taxon>Streptococcaceae</taxon>
        <taxon>Lactococcus</taxon>
    </lineage>
</organism>